<evidence type="ECO:0000256" key="2">
    <source>
        <dbReference type="ARBA" id="ARBA00022679"/>
    </source>
</evidence>
<evidence type="ECO:0000256" key="3">
    <source>
        <dbReference type="ARBA" id="ARBA00022691"/>
    </source>
</evidence>
<evidence type="ECO:0000256" key="1">
    <source>
        <dbReference type="ARBA" id="ARBA00022603"/>
    </source>
</evidence>
<dbReference type="InterPro" id="IPR007757">
    <property type="entry name" value="MT-A70-like"/>
</dbReference>
<keyword evidence="1 5" id="KW-0489">Methyltransferase</keyword>
<dbReference type="SUPFAM" id="SSF53335">
    <property type="entry name" value="S-adenosyl-L-methionine-dependent methyltransferases"/>
    <property type="match status" value="1"/>
</dbReference>
<evidence type="ECO:0000313" key="5">
    <source>
        <dbReference type="EMBL" id="VFK44469.1"/>
    </source>
</evidence>
<comment type="similarity">
    <text evidence="4">Belongs to the MT-A70-like family.</text>
</comment>
<keyword evidence="2" id="KW-0808">Transferase</keyword>
<accession>A0A450YSJ3</accession>
<sequence>MTELKIKQEFKDLIHPLTPEEKSELEKGILDKGCLDKLKTWQGFLIDGHHRYEICQKHSISFETDPMEFEDEDSVKVWIISNQMGRRNITDAGKIKYALLSEDIEKERARKRQACGQGGVLLPANLPEGDKGDVRDIIAKKAGVGGRTVDKFKKIQEKASEEVIKALCEGTLINGKKPSIDKIYREVQKNEKREILQSTEFPTGKYRVIYADPPWSYNDKKPPETGGVEEEYPTMSLEDICNLPVQNIADETAVLFLWATTPLIREGFKVMEAWGFDYKTLVTWDKVRPFPGNYFSVQQEFLLLGTKGSCLPDCDERPHSIIRVEKGRHSEKPEEFRKIIETLYKYGNKVECFARKQTEGWDAYGNDIKGE</sequence>
<dbReference type="InterPro" id="IPR002052">
    <property type="entry name" value="DNA_methylase_N6_adenine_CS"/>
</dbReference>
<gene>
    <name evidence="5" type="ORF">BECKSD772E_GA0070983_103816</name>
</gene>
<evidence type="ECO:0000256" key="4">
    <source>
        <dbReference type="PROSITE-ProRule" id="PRU00489"/>
    </source>
</evidence>
<dbReference type="GO" id="GO:0032259">
    <property type="term" value="P:methylation"/>
    <property type="evidence" value="ECO:0007669"/>
    <property type="project" value="UniProtKB-KW"/>
</dbReference>
<dbReference type="PANTHER" id="PTHR12829">
    <property type="entry name" value="N6-ADENOSINE-METHYLTRANSFERASE"/>
    <property type="match status" value="1"/>
</dbReference>
<name>A0A450YSJ3_9GAMM</name>
<dbReference type="EMBL" id="CAADFU010000038">
    <property type="protein sequence ID" value="VFK44469.1"/>
    <property type="molecule type" value="Genomic_DNA"/>
</dbReference>
<dbReference type="GO" id="GO:0008168">
    <property type="term" value="F:methyltransferase activity"/>
    <property type="evidence" value="ECO:0007669"/>
    <property type="project" value="UniProtKB-KW"/>
</dbReference>
<dbReference type="Pfam" id="PF05063">
    <property type="entry name" value="MT-A70"/>
    <property type="match status" value="1"/>
</dbReference>
<dbReference type="AlphaFoldDB" id="A0A450YSJ3"/>
<dbReference type="InterPro" id="IPR029063">
    <property type="entry name" value="SAM-dependent_MTases_sf"/>
</dbReference>
<dbReference type="PANTHER" id="PTHR12829:SF7">
    <property type="entry name" value="N6-ADENOSINE-METHYLTRANSFERASE CATALYTIC SUBUNIT"/>
    <property type="match status" value="1"/>
</dbReference>
<dbReference type="PROSITE" id="PS51143">
    <property type="entry name" value="MT_A70"/>
    <property type="match status" value="1"/>
</dbReference>
<keyword evidence="3" id="KW-0949">S-adenosyl-L-methionine</keyword>
<reference evidence="5" key="1">
    <citation type="submission" date="2019-02" db="EMBL/GenBank/DDBJ databases">
        <authorList>
            <person name="Gruber-Vodicka R. H."/>
            <person name="Seah K. B. B."/>
        </authorList>
    </citation>
    <scope>NUCLEOTIDE SEQUENCE</scope>
    <source>
        <strain evidence="5">BECK_S1320</strain>
    </source>
</reference>
<dbReference type="Gene3D" id="3.40.50.150">
    <property type="entry name" value="Vaccinia Virus protein VP39"/>
    <property type="match status" value="1"/>
</dbReference>
<proteinExistence type="inferred from homology"/>
<organism evidence="5">
    <name type="scientific">Candidatus Kentrum sp. SD</name>
    <dbReference type="NCBI Taxonomy" id="2126332"/>
    <lineage>
        <taxon>Bacteria</taxon>
        <taxon>Pseudomonadati</taxon>
        <taxon>Pseudomonadota</taxon>
        <taxon>Gammaproteobacteria</taxon>
        <taxon>Candidatus Kentrum</taxon>
    </lineage>
</organism>
<protein>
    <submittedName>
        <fullName evidence="5">N6-adenosine-specific RNA methylase IME4</fullName>
    </submittedName>
</protein>
<dbReference type="GO" id="GO:0003676">
    <property type="term" value="F:nucleic acid binding"/>
    <property type="evidence" value="ECO:0007669"/>
    <property type="project" value="InterPro"/>
</dbReference>
<dbReference type="PROSITE" id="PS00092">
    <property type="entry name" value="N6_MTASE"/>
    <property type="match status" value="1"/>
</dbReference>